<dbReference type="Proteomes" id="UP000019763">
    <property type="component" value="Unassembled WGS sequence"/>
</dbReference>
<dbReference type="VEuPathDB" id="CryptoDB:GNI_144930"/>
<comment type="caution">
    <text evidence="3">The sequence shown here is derived from an EMBL/GenBank/DDBJ whole genome shotgun (WGS) entry which is preliminary data.</text>
</comment>
<keyword evidence="4" id="KW-1185">Reference proteome</keyword>
<dbReference type="EMBL" id="AFNH02001073">
    <property type="protein sequence ID" value="EZG44642.1"/>
    <property type="molecule type" value="Genomic_DNA"/>
</dbReference>
<dbReference type="AlphaFoldDB" id="A0A023B0B9"/>
<feature type="region of interest" description="Disordered" evidence="1">
    <location>
        <begin position="126"/>
        <end position="157"/>
    </location>
</feature>
<evidence type="ECO:0000256" key="1">
    <source>
        <dbReference type="SAM" id="MobiDB-lite"/>
    </source>
</evidence>
<evidence type="ECO:0008006" key="5">
    <source>
        <dbReference type="Google" id="ProtNLM"/>
    </source>
</evidence>
<dbReference type="GeneID" id="22915118"/>
<feature type="signal peptide" evidence="2">
    <location>
        <begin position="1"/>
        <end position="27"/>
    </location>
</feature>
<evidence type="ECO:0000256" key="2">
    <source>
        <dbReference type="SAM" id="SignalP"/>
    </source>
</evidence>
<accession>A0A023B0B9</accession>
<protein>
    <recommendedName>
        <fullName evidence="5">Transmembrane protein</fullName>
    </recommendedName>
</protein>
<evidence type="ECO:0000313" key="4">
    <source>
        <dbReference type="Proteomes" id="UP000019763"/>
    </source>
</evidence>
<feature type="non-terminal residue" evidence="3">
    <location>
        <position position="271"/>
    </location>
</feature>
<gene>
    <name evidence="3" type="ORF">GNI_144930</name>
</gene>
<feature type="chain" id="PRO_5001511465" description="Transmembrane protein" evidence="2">
    <location>
        <begin position="28"/>
        <end position="271"/>
    </location>
</feature>
<sequence>MRGCDRRAGAVSLLGAALASMQKVLCAAEMRGLPDEAPVALCRLAAVKMGACQREVWFVYAAPSSMGVVRARAENECTATLSDLRTGSTTRHGKPSGPSNHTYAVYGNELARSTVRRLRWYGGNDVLYNPGTPRQPKDASTLPKEPQGQGQDQNRGRSDFVYRGLISPYFPDSDVLVALQPRRGSWRVCQGTRNGRHCYTLRCDPVRQKAVVEKAAVEKAVVEKAAVEKVVVKKAVVKKAAVKKAVVKKAAVEKAAVEKAAVEKAAVEKAA</sequence>
<reference evidence="3" key="1">
    <citation type="submission" date="2013-12" db="EMBL/GenBank/DDBJ databases">
        <authorList>
            <person name="Omoto C.K."/>
            <person name="Sibley D."/>
            <person name="Venepally P."/>
            <person name="Hadjithomas M."/>
            <person name="Karamycheva S."/>
            <person name="Brunk B."/>
            <person name="Roos D."/>
            <person name="Caler E."/>
            <person name="Lorenzi H."/>
        </authorList>
    </citation>
    <scope>NUCLEOTIDE SEQUENCE</scope>
</reference>
<organism evidence="3 4">
    <name type="scientific">Gregarina niphandrodes</name>
    <name type="common">Septate eugregarine</name>
    <dbReference type="NCBI Taxonomy" id="110365"/>
    <lineage>
        <taxon>Eukaryota</taxon>
        <taxon>Sar</taxon>
        <taxon>Alveolata</taxon>
        <taxon>Apicomplexa</taxon>
        <taxon>Conoidasida</taxon>
        <taxon>Gregarinasina</taxon>
        <taxon>Eugregarinorida</taxon>
        <taxon>Gregarinidae</taxon>
        <taxon>Gregarina</taxon>
    </lineage>
</organism>
<dbReference type="RefSeq" id="XP_011134141.1">
    <property type="nucleotide sequence ID" value="XM_011135839.1"/>
</dbReference>
<evidence type="ECO:0000313" key="3">
    <source>
        <dbReference type="EMBL" id="EZG44642.1"/>
    </source>
</evidence>
<name>A0A023B0B9_GRENI</name>
<keyword evidence="2" id="KW-0732">Signal</keyword>
<proteinExistence type="predicted"/>